<accession>A0ABU7FPQ0</accession>
<dbReference type="NCBIfam" id="NF033550">
    <property type="entry name" value="transpos_ISL3"/>
    <property type="match status" value="1"/>
</dbReference>
<evidence type="ECO:0000259" key="1">
    <source>
        <dbReference type="PROSITE" id="PS50531"/>
    </source>
</evidence>
<protein>
    <submittedName>
        <fullName evidence="2">ISL3 family transposase</fullName>
    </submittedName>
</protein>
<proteinExistence type="predicted"/>
<dbReference type="SUPFAM" id="SSF51735">
    <property type="entry name" value="NAD(P)-binding Rossmann-fold domains"/>
    <property type="match status" value="1"/>
</dbReference>
<dbReference type="InterPro" id="IPR013785">
    <property type="entry name" value="Aldolase_TIM"/>
</dbReference>
<dbReference type="Pfam" id="PF03060">
    <property type="entry name" value="NMO"/>
    <property type="match status" value="1"/>
</dbReference>
<dbReference type="PROSITE" id="PS50531">
    <property type="entry name" value="HTH_IS21"/>
    <property type="match status" value="1"/>
</dbReference>
<name>A0ABU7FPQ0_9ACTN</name>
<dbReference type="RefSeq" id="WP_329510244.1">
    <property type="nucleotide sequence ID" value="NZ_JAYWVC010000125.1"/>
</dbReference>
<dbReference type="InterPro" id="IPR002560">
    <property type="entry name" value="Transposase_DDE"/>
</dbReference>
<keyword evidence="3" id="KW-1185">Reference proteome</keyword>
<gene>
    <name evidence="2" type="ORF">VXC91_28665</name>
</gene>
<feature type="domain" description="HTH IS21-type" evidence="1">
    <location>
        <begin position="265"/>
        <end position="328"/>
    </location>
</feature>
<comment type="caution">
    <text evidence="2">The sequence shown here is derived from an EMBL/GenBank/DDBJ whole genome shotgun (WGS) entry which is preliminary data.</text>
</comment>
<dbReference type="Pfam" id="PF14690">
    <property type="entry name" value="Zn_ribbon_ISL3"/>
    <property type="match status" value="1"/>
</dbReference>
<dbReference type="Gene3D" id="3.20.20.70">
    <property type="entry name" value="Aldolase class I"/>
    <property type="match status" value="1"/>
</dbReference>
<reference evidence="2" key="1">
    <citation type="submission" date="2024-01" db="EMBL/GenBank/DDBJ databases">
        <title>First draft genome sequence data of TA4-1, the type strain of Gram-positive actinobacterium Streptomyces chiangmaiensis.</title>
        <authorList>
            <person name="Yasawong M."/>
            <person name="Nantapong N."/>
        </authorList>
    </citation>
    <scope>NUCLEOTIDE SEQUENCE</scope>
    <source>
        <strain evidence="2">TA4-1</strain>
    </source>
</reference>
<evidence type="ECO:0000313" key="2">
    <source>
        <dbReference type="EMBL" id="MED7825833.1"/>
    </source>
</evidence>
<dbReference type="InterPro" id="IPR029261">
    <property type="entry name" value="Transposase_Znf"/>
</dbReference>
<dbReference type="InterPro" id="IPR047951">
    <property type="entry name" value="Transpos_ISL3"/>
</dbReference>
<sequence length="517" mass="57610">MFSGLSVLVVEDVADGGDAVVVTARTRDVAVPCPVCGTPTAKVHGYHRRTMTDVPVDGRQVVVHLRVRQLVCPVLGCRRQTFREQIPGLLERHQRRTVRLAWQISQVARELCGRAAARLTGLLAVPVSRSTALRHLRRLPLPQQANPRVIGVDDFALRRRHRYATIITDAETGRRVAVLPDREAATLESWLRDHPGIEVVCRDGSATYAEAVRRALPDAVQVSDRWHLWRNLCDKVLLEVRAHAGCWATINPPRPGGVREQTTRERWNKVHSLLGQGVGLLDCSRRLNLALNTVKRYARMPEPQALRIAPAYRPTLVDPYRDHLRERRQADPAVPVLHLDTAEEAFGPLDILVNNARLTRDATLRTMSEEDFDTVIGVHLRGTWNGTRAAAAGTRFLCTAEAPVHQRIKEQIVRSSERDTALILRPLRNTSRVAANAISEEVVRTLEAGGEFPDVRHLVAGQRGRKVFEDGDLEAGIWTVGMAQGLIDDIPTVAELIGRIVTDAEHLINKQLPTFVS</sequence>
<dbReference type="SUPFAM" id="SSF51412">
    <property type="entry name" value="Inosine monophosphate dehydrogenase (IMPDH)"/>
    <property type="match status" value="1"/>
</dbReference>
<dbReference type="PANTHER" id="PTHR33498">
    <property type="entry name" value="TRANSPOSASE FOR INSERTION SEQUENCE ELEMENT IS1557"/>
    <property type="match status" value="1"/>
</dbReference>
<dbReference type="EMBL" id="JAYWVC010000125">
    <property type="protein sequence ID" value="MED7825833.1"/>
    <property type="molecule type" value="Genomic_DNA"/>
</dbReference>
<dbReference type="Pfam" id="PF01610">
    <property type="entry name" value="DDE_Tnp_ISL3"/>
    <property type="match status" value="1"/>
</dbReference>
<dbReference type="Proteomes" id="UP001333996">
    <property type="component" value="Unassembled WGS sequence"/>
</dbReference>
<dbReference type="InterPro" id="IPR036291">
    <property type="entry name" value="NAD(P)-bd_dom_sf"/>
</dbReference>
<dbReference type="InterPro" id="IPR017894">
    <property type="entry name" value="HTH_IS21_transposase_type"/>
</dbReference>
<evidence type="ECO:0000313" key="3">
    <source>
        <dbReference type="Proteomes" id="UP001333996"/>
    </source>
</evidence>
<dbReference type="PANTHER" id="PTHR33498:SF1">
    <property type="entry name" value="TRANSPOSASE FOR INSERTION SEQUENCE ELEMENT IS1557"/>
    <property type="match status" value="1"/>
</dbReference>
<organism evidence="2 3">
    <name type="scientific">Streptomyces chiangmaiensis</name>
    <dbReference type="NCBI Taxonomy" id="766497"/>
    <lineage>
        <taxon>Bacteria</taxon>
        <taxon>Bacillati</taxon>
        <taxon>Actinomycetota</taxon>
        <taxon>Actinomycetes</taxon>
        <taxon>Kitasatosporales</taxon>
        <taxon>Streptomycetaceae</taxon>
        <taxon>Streptomyces</taxon>
    </lineage>
</organism>